<keyword evidence="7" id="KW-1185">Reference proteome</keyword>
<keyword evidence="2 5" id="KW-0963">Cytoplasm</keyword>
<dbReference type="GO" id="GO:0005737">
    <property type="term" value="C:cytoplasm"/>
    <property type="evidence" value="ECO:0007669"/>
    <property type="project" value="UniProtKB-SubCell"/>
</dbReference>
<dbReference type="NCBIfam" id="TIGR01575">
    <property type="entry name" value="rimI"/>
    <property type="match status" value="1"/>
</dbReference>
<name>A0A4D7CVA3_9ENTE</name>
<dbReference type="Gene3D" id="3.40.630.30">
    <property type="match status" value="1"/>
</dbReference>
<evidence type="ECO:0000256" key="5">
    <source>
        <dbReference type="RuleBase" id="RU363094"/>
    </source>
</evidence>
<dbReference type="PROSITE" id="PS51186">
    <property type="entry name" value="GNAT"/>
    <property type="match status" value="1"/>
</dbReference>
<dbReference type="OrthoDB" id="9794566at2"/>
<comment type="function">
    <text evidence="5">Acetylates the N-terminal alanine of ribosomal protein bS18.</text>
</comment>
<dbReference type="CDD" id="cd04301">
    <property type="entry name" value="NAT_SF"/>
    <property type="match status" value="1"/>
</dbReference>
<protein>
    <recommendedName>
        <fullName evidence="5">[Ribosomal protein bS18]-alanine N-acetyltransferase</fullName>
        <ecNumber evidence="5">2.3.1.266</ecNumber>
    </recommendedName>
</protein>
<proteinExistence type="inferred from homology"/>
<dbReference type="InterPro" id="IPR000182">
    <property type="entry name" value="GNAT_dom"/>
</dbReference>
<dbReference type="InterPro" id="IPR006464">
    <property type="entry name" value="AcTrfase_RimI/Ard1"/>
</dbReference>
<dbReference type="EMBL" id="CP039712">
    <property type="protein sequence ID" value="QCI86016.1"/>
    <property type="molecule type" value="Genomic_DNA"/>
</dbReference>
<dbReference type="KEGG" id="vao:FA707_03140"/>
<comment type="similarity">
    <text evidence="1 5">Belongs to the acetyltransferase family. RimI subfamily.</text>
</comment>
<organism evidence="6 7">
    <name type="scientific">Vagococcus zengguangii</name>
    <dbReference type="NCBI Taxonomy" id="2571750"/>
    <lineage>
        <taxon>Bacteria</taxon>
        <taxon>Bacillati</taxon>
        <taxon>Bacillota</taxon>
        <taxon>Bacilli</taxon>
        <taxon>Lactobacillales</taxon>
        <taxon>Enterococcaceae</taxon>
        <taxon>Vagococcus</taxon>
    </lineage>
</organism>
<gene>
    <name evidence="6" type="primary">rimI</name>
    <name evidence="6" type="ORF">FA707_03140</name>
</gene>
<comment type="subcellular location">
    <subcellularLocation>
        <location evidence="5">Cytoplasm</location>
    </subcellularLocation>
</comment>
<dbReference type="Proteomes" id="UP000298615">
    <property type="component" value="Chromosome"/>
</dbReference>
<evidence type="ECO:0000256" key="4">
    <source>
        <dbReference type="ARBA" id="ARBA00023315"/>
    </source>
</evidence>
<keyword evidence="3 6" id="KW-0808">Transferase</keyword>
<dbReference type="Pfam" id="PF00583">
    <property type="entry name" value="Acetyltransf_1"/>
    <property type="match status" value="1"/>
</dbReference>
<dbReference type="InterPro" id="IPR016181">
    <property type="entry name" value="Acyl_CoA_acyltransferase"/>
</dbReference>
<evidence type="ECO:0000313" key="7">
    <source>
        <dbReference type="Proteomes" id="UP000298615"/>
    </source>
</evidence>
<accession>A0A4D7CVA3</accession>
<dbReference type="AlphaFoldDB" id="A0A4D7CVA3"/>
<evidence type="ECO:0000256" key="3">
    <source>
        <dbReference type="ARBA" id="ARBA00022679"/>
    </source>
</evidence>
<sequence length="147" mass="17008">MDIVTNQQLAHALWQVSQQSFQYGSPWTLQQFVEDLEQGSSSWLLEKNADDELIGYLQYRVLFDEAEIYNLAIATAYKGQGLGRQLMMRLDTELGAQAVAQIFLEVRESNQLARAFYQKQGFVEVSTRKNYYHHPLENGLILMKELK</sequence>
<dbReference type="InterPro" id="IPR050680">
    <property type="entry name" value="YpeA/RimI_acetyltransf"/>
</dbReference>
<comment type="catalytic activity">
    <reaction evidence="5">
        <text>N-terminal L-alanyl-[ribosomal protein bS18] + acetyl-CoA = N-terminal N(alpha)-acetyl-L-alanyl-[ribosomal protein bS18] + CoA + H(+)</text>
        <dbReference type="Rhea" id="RHEA:43756"/>
        <dbReference type="Rhea" id="RHEA-COMP:10676"/>
        <dbReference type="Rhea" id="RHEA-COMP:10677"/>
        <dbReference type="ChEBI" id="CHEBI:15378"/>
        <dbReference type="ChEBI" id="CHEBI:57287"/>
        <dbReference type="ChEBI" id="CHEBI:57288"/>
        <dbReference type="ChEBI" id="CHEBI:64718"/>
        <dbReference type="ChEBI" id="CHEBI:83683"/>
        <dbReference type="EC" id="2.3.1.266"/>
    </reaction>
</comment>
<dbReference type="PANTHER" id="PTHR43420:SF44">
    <property type="entry name" value="ACETYLTRANSFERASE YPEA"/>
    <property type="match status" value="1"/>
</dbReference>
<dbReference type="GO" id="GO:0008999">
    <property type="term" value="F:protein-N-terminal-alanine acetyltransferase activity"/>
    <property type="evidence" value="ECO:0007669"/>
    <property type="project" value="UniProtKB-EC"/>
</dbReference>
<dbReference type="PANTHER" id="PTHR43420">
    <property type="entry name" value="ACETYLTRANSFERASE"/>
    <property type="match status" value="1"/>
</dbReference>
<evidence type="ECO:0000256" key="1">
    <source>
        <dbReference type="ARBA" id="ARBA00005395"/>
    </source>
</evidence>
<keyword evidence="4" id="KW-0012">Acyltransferase</keyword>
<dbReference type="EC" id="2.3.1.266" evidence="5"/>
<reference evidence="6" key="1">
    <citation type="submission" date="2019-04" db="EMBL/GenBank/DDBJ databases">
        <title>Vagococcus sp. nov., isolated from faeces of yaks (Bos grunniens).</title>
        <authorList>
            <person name="Ge Y."/>
        </authorList>
    </citation>
    <scope>NUCLEOTIDE SEQUENCE [LARGE SCALE GENOMIC DNA]</scope>
    <source>
        <strain evidence="6">MN-17</strain>
    </source>
</reference>
<dbReference type="SUPFAM" id="SSF55729">
    <property type="entry name" value="Acyl-CoA N-acyltransferases (Nat)"/>
    <property type="match status" value="1"/>
</dbReference>
<evidence type="ECO:0000313" key="6">
    <source>
        <dbReference type="EMBL" id="QCI86016.1"/>
    </source>
</evidence>
<evidence type="ECO:0000256" key="2">
    <source>
        <dbReference type="ARBA" id="ARBA00022490"/>
    </source>
</evidence>